<evidence type="ECO:0000256" key="1">
    <source>
        <dbReference type="ARBA" id="ARBA00004417"/>
    </source>
</evidence>
<dbReference type="Gene3D" id="3.40.50.300">
    <property type="entry name" value="P-loop containing nucleotide triphosphate hydrolases"/>
    <property type="match status" value="1"/>
</dbReference>
<evidence type="ECO:0000313" key="7">
    <source>
        <dbReference type="EMBL" id="MBB5221865.1"/>
    </source>
</evidence>
<dbReference type="InterPro" id="IPR003439">
    <property type="entry name" value="ABC_transporter-like_ATP-bd"/>
</dbReference>
<dbReference type="GO" id="GO:0016887">
    <property type="term" value="F:ATP hydrolysis activity"/>
    <property type="evidence" value="ECO:0007669"/>
    <property type="project" value="InterPro"/>
</dbReference>
<dbReference type="GO" id="GO:0055085">
    <property type="term" value="P:transmembrane transport"/>
    <property type="evidence" value="ECO:0007669"/>
    <property type="project" value="UniProtKB-ARBA"/>
</dbReference>
<dbReference type="GO" id="GO:0015833">
    <property type="term" value="P:peptide transport"/>
    <property type="evidence" value="ECO:0007669"/>
    <property type="project" value="InterPro"/>
</dbReference>
<dbReference type="SUPFAM" id="SSF52540">
    <property type="entry name" value="P-loop containing nucleoside triphosphate hydrolases"/>
    <property type="match status" value="1"/>
</dbReference>
<evidence type="ECO:0000256" key="5">
    <source>
        <dbReference type="ARBA" id="ARBA00022840"/>
    </source>
</evidence>
<dbReference type="GO" id="GO:0005524">
    <property type="term" value="F:ATP binding"/>
    <property type="evidence" value="ECO:0007669"/>
    <property type="project" value="UniProtKB-KW"/>
</dbReference>
<keyword evidence="4" id="KW-0547">Nucleotide-binding</keyword>
<dbReference type="GO" id="GO:0005886">
    <property type="term" value="C:plasma membrane"/>
    <property type="evidence" value="ECO:0007669"/>
    <property type="project" value="UniProtKB-SubCell"/>
</dbReference>
<comment type="similarity">
    <text evidence="2">Belongs to the ABC transporter superfamily.</text>
</comment>
<dbReference type="InterPro" id="IPR003593">
    <property type="entry name" value="AAA+_ATPase"/>
</dbReference>
<comment type="caution">
    <text evidence="7">The sequence shown here is derived from an EMBL/GenBank/DDBJ whole genome shotgun (WGS) entry which is preliminary data.</text>
</comment>
<dbReference type="Proteomes" id="UP000549457">
    <property type="component" value="Unassembled WGS sequence"/>
</dbReference>
<accession>A0A840SMP4</accession>
<dbReference type="FunFam" id="3.40.50.300:FF:000016">
    <property type="entry name" value="Oligopeptide ABC transporter ATP-binding component"/>
    <property type="match status" value="1"/>
</dbReference>
<evidence type="ECO:0000313" key="8">
    <source>
        <dbReference type="Proteomes" id="UP000549457"/>
    </source>
</evidence>
<reference evidence="7 8" key="1">
    <citation type="submission" date="2020-08" db="EMBL/GenBank/DDBJ databases">
        <title>Genomic Encyclopedia of Type Strains, Phase IV (KMG-IV): sequencing the most valuable type-strain genomes for metagenomic binning, comparative biology and taxonomic classification.</title>
        <authorList>
            <person name="Goeker M."/>
        </authorList>
    </citation>
    <scope>NUCLEOTIDE SEQUENCE [LARGE SCALE GENOMIC DNA]</scope>
    <source>
        <strain evidence="7 8">DSM 101730</strain>
    </source>
</reference>
<dbReference type="InterPro" id="IPR027417">
    <property type="entry name" value="P-loop_NTPase"/>
</dbReference>
<name>A0A840SMP4_9RHOB</name>
<dbReference type="AlphaFoldDB" id="A0A840SMP4"/>
<protein>
    <submittedName>
        <fullName evidence="7">Peptide/nickel transport system ATP-binding protein</fullName>
    </submittedName>
</protein>
<dbReference type="SMART" id="SM00382">
    <property type="entry name" value="AAA"/>
    <property type="match status" value="1"/>
</dbReference>
<dbReference type="PANTHER" id="PTHR43776">
    <property type="entry name" value="TRANSPORT ATP-BINDING PROTEIN"/>
    <property type="match status" value="1"/>
</dbReference>
<dbReference type="InterPro" id="IPR017871">
    <property type="entry name" value="ABC_transporter-like_CS"/>
</dbReference>
<evidence type="ECO:0000256" key="3">
    <source>
        <dbReference type="ARBA" id="ARBA00022448"/>
    </source>
</evidence>
<dbReference type="Pfam" id="PF00005">
    <property type="entry name" value="ABC_tran"/>
    <property type="match status" value="1"/>
</dbReference>
<evidence type="ECO:0000256" key="2">
    <source>
        <dbReference type="ARBA" id="ARBA00005417"/>
    </source>
</evidence>
<gene>
    <name evidence="7" type="ORF">HNP73_001801</name>
</gene>
<keyword evidence="8" id="KW-1185">Reference proteome</keyword>
<dbReference type="EMBL" id="JACHFM010000002">
    <property type="protein sequence ID" value="MBB5221865.1"/>
    <property type="molecule type" value="Genomic_DNA"/>
</dbReference>
<dbReference type="PROSITE" id="PS00211">
    <property type="entry name" value="ABC_TRANSPORTER_1"/>
    <property type="match status" value="1"/>
</dbReference>
<organism evidence="7 8">
    <name type="scientific">Amaricoccus macauensis</name>
    <dbReference type="NCBI Taxonomy" id="57001"/>
    <lineage>
        <taxon>Bacteria</taxon>
        <taxon>Pseudomonadati</taxon>
        <taxon>Pseudomonadota</taxon>
        <taxon>Alphaproteobacteria</taxon>
        <taxon>Rhodobacterales</taxon>
        <taxon>Paracoccaceae</taxon>
        <taxon>Amaricoccus</taxon>
    </lineage>
</organism>
<dbReference type="RefSeq" id="WP_184148316.1">
    <property type="nucleotide sequence ID" value="NZ_JACHFM010000002.1"/>
</dbReference>
<comment type="subcellular location">
    <subcellularLocation>
        <location evidence="1">Cell inner membrane</location>
        <topology evidence="1">Peripheral membrane protein</topology>
    </subcellularLocation>
</comment>
<dbReference type="NCBIfam" id="TIGR01727">
    <property type="entry name" value="oligo_HPY"/>
    <property type="match status" value="1"/>
</dbReference>
<feature type="domain" description="ABC transporter" evidence="6">
    <location>
        <begin position="5"/>
        <end position="253"/>
    </location>
</feature>
<dbReference type="InterPro" id="IPR050319">
    <property type="entry name" value="ABC_transp_ATP-bind"/>
</dbReference>
<keyword evidence="3" id="KW-0813">Transport</keyword>
<dbReference type="CDD" id="cd03257">
    <property type="entry name" value="ABC_NikE_OppD_transporters"/>
    <property type="match status" value="1"/>
</dbReference>
<dbReference type="PANTHER" id="PTHR43776:SF7">
    <property type="entry name" value="D,D-DIPEPTIDE TRANSPORT ATP-BINDING PROTEIN DDPF-RELATED"/>
    <property type="match status" value="1"/>
</dbReference>
<dbReference type="PROSITE" id="PS50893">
    <property type="entry name" value="ABC_TRANSPORTER_2"/>
    <property type="match status" value="1"/>
</dbReference>
<dbReference type="Pfam" id="PF08352">
    <property type="entry name" value="oligo_HPY"/>
    <property type="match status" value="1"/>
</dbReference>
<evidence type="ECO:0000256" key="4">
    <source>
        <dbReference type="ARBA" id="ARBA00022741"/>
    </source>
</evidence>
<proteinExistence type="inferred from homology"/>
<evidence type="ECO:0000259" key="6">
    <source>
        <dbReference type="PROSITE" id="PS50893"/>
    </source>
</evidence>
<dbReference type="InterPro" id="IPR013563">
    <property type="entry name" value="Oligopep_ABC_C"/>
</dbReference>
<sequence>MTDLLVAENLVRHYAVRLPGGLFGRQAVLKALDGVSFSLRRGRIVGESGCGKSTTAGLSIDLIPPTSGRTLLDGEPIAGTDDARWRRQRRDMQMVFQDPLSALDRRIPVGRQVMEPLLIHGLGDRAEREARARAVLGNVGLQPHHFDRYPHELSGGQRQRVVLARALTLNPSVLVCDEPVSALDVSIQAQVLNLLERLQAEFDLAYLFISHDLKVVRQISHDVAVMYLGRIVEQGPPKRLFEQPEHPYTRMLVDAVPAVLGGGRRFRRRIQPRGEPPNPIDVPTGCPFRPRCPLAQQLCMAERPTLERLPDGQLVACHAAHGRIPGPLARTA</sequence>
<keyword evidence="5 7" id="KW-0067">ATP-binding</keyword>